<evidence type="ECO:0000313" key="2">
    <source>
        <dbReference type="Ensembl" id="ENSECAP00000006286.2"/>
    </source>
</evidence>
<reference evidence="2" key="3">
    <citation type="submission" date="2025-09" db="UniProtKB">
        <authorList>
            <consortium name="Ensembl"/>
        </authorList>
    </citation>
    <scope>IDENTIFICATION</scope>
    <source>
        <strain evidence="2">Thoroughbred</strain>
    </source>
</reference>
<dbReference type="STRING" id="9796.ENSECAP00000006286"/>
<dbReference type="Bgee" id="ENSECAG00000008151">
    <property type="expression patterns" value="Expressed in trophoblast and 23 other cell types or tissues"/>
</dbReference>
<dbReference type="GeneTree" id="ENSGT00390000015701"/>
<dbReference type="AlphaFoldDB" id="F6T4D2"/>
<dbReference type="PANTHER" id="PTHR46947:SF1">
    <property type="entry name" value="WD REPEAT-CONTAINING PROTEIN 73"/>
    <property type="match status" value="1"/>
</dbReference>
<dbReference type="InterPro" id="IPR015943">
    <property type="entry name" value="WD40/YVTN_repeat-like_dom_sf"/>
</dbReference>
<dbReference type="Ensembl" id="ENSECAT00000008403.4">
    <property type="protein sequence ID" value="ENSECAP00000006286.2"/>
    <property type="gene ID" value="ENSECAG00000008151.4"/>
</dbReference>
<dbReference type="InterPro" id="IPR036322">
    <property type="entry name" value="WD40_repeat_dom_sf"/>
</dbReference>
<dbReference type="GO" id="GO:0031122">
    <property type="term" value="P:cytoplasmic microtubule organization"/>
    <property type="evidence" value="ECO:0007669"/>
    <property type="project" value="Ensembl"/>
</dbReference>
<evidence type="ECO:0000313" key="3">
    <source>
        <dbReference type="Proteomes" id="UP000002281"/>
    </source>
</evidence>
<evidence type="ECO:0000256" key="1">
    <source>
        <dbReference type="SAM" id="MobiDB-lite"/>
    </source>
</evidence>
<reference evidence="2 3" key="1">
    <citation type="journal article" date="2009" name="Science">
        <title>Genome sequence, comparative analysis, and population genetics of the domestic horse.</title>
        <authorList>
            <consortium name="Broad Institute Genome Sequencing Platform"/>
            <consortium name="Broad Institute Whole Genome Assembly Team"/>
            <person name="Wade C.M."/>
            <person name="Giulotto E."/>
            <person name="Sigurdsson S."/>
            <person name="Zoli M."/>
            <person name="Gnerre S."/>
            <person name="Imsland F."/>
            <person name="Lear T.L."/>
            <person name="Adelson D.L."/>
            <person name="Bailey E."/>
            <person name="Bellone R.R."/>
            <person name="Bloecker H."/>
            <person name="Distl O."/>
            <person name="Edgar R.C."/>
            <person name="Garber M."/>
            <person name="Leeb T."/>
            <person name="Mauceli E."/>
            <person name="MacLeod J.N."/>
            <person name="Penedo M.C.T."/>
            <person name="Raison J.M."/>
            <person name="Sharpe T."/>
            <person name="Vogel J."/>
            <person name="Andersson L."/>
            <person name="Antczak D.F."/>
            <person name="Biagi T."/>
            <person name="Binns M.M."/>
            <person name="Chowdhary B.P."/>
            <person name="Coleman S.J."/>
            <person name="Della Valle G."/>
            <person name="Fryc S."/>
            <person name="Guerin G."/>
            <person name="Hasegawa T."/>
            <person name="Hill E.W."/>
            <person name="Jurka J."/>
            <person name="Kiialainen A."/>
            <person name="Lindgren G."/>
            <person name="Liu J."/>
            <person name="Magnani E."/>
            <person name="Mickelson J.R."/>
            <person name="Murray J."/>
            <person name="Nergadze S.G."/>
            <person name="Onofrio R."/>
            <person name="Pedroni S."/>
            <person name="Piras M.F."/>
            <person name="Raudsepp T."/>
            <person name="Rocchi M."/>
            <person name="Roeed K.H."/>
            <person name="Ryder O.A."/>
            <person name="Searle S."/>
            <person name="Skow L."/>
            <person name="Swinburne J.E."/>
            <person name="Syvaenen A.C."/>
            <person name="Tozaki T."/>
            <person name="Valberg S.J."/>
            <person name="Vaudin M."/>
            <person name="White J.R."/>
            <person name="Zody M.C."/>
            <person name="Lander E.S."/>
            <person name="Lindblad-Toh K."/>
        </authorList>
    </citation>
    <scope>NUCLEOTIDE SEQUENCE [LARGE SCALE GENOMIC DNA]</scope>
    <source>
        <strain evidence="2 3">Thoroughbred</strain>
    </source>
</reference>
<dbReference type="Proteomes" id="UP000002281">
    <property type="component" value="Chromosome 1"/>
</dbReference>
<dbReference type="FunCoup" id="F6T4D2">
    <property type="interactions" value="2334"/>
</dbReference>
<feature type="region of interest" description="Disordered" evidence="1">
    <location>
        <begin position="92"/>
        <end position="149"/>
    </location>
</feature>
<dbReference type="SMART" id="SM00320">
    <property type="entry name" value="WD40"/>
    <property type="match status" value="3"/>
</dbReference>
<name>F6T4D2_HORSE</name>
<dbReference type="VGNC" id="VGNC:25015">
    <property type="gene designation" value="WDR73"/>
</dbReference>
<dbReference type="PANTHER" id="PTHR46947">
    <property type="entry name" value="WD REPEAT-CONTAINING PROTEIN 73"/>
    <property type="match status" value="1"/>
</dbReference>
<gene>
    <name evidence="2 4" type="primary">WDR73</name>
</gene>
<dbReference type="PaxDb" id="9796-ENSECAP00000006286"/>
<dbReference type="GO" id="GO:0006997">
    <property type="term" value="P:nucleus organization"/>
    <property type="evidence" value="ECO:0007669"/>
    <property type="project" value="Ensembl"/>
</dbReference>
<protein>
    <submittedName>
        <fullName evidence="2">WD repeat domain 73</fullName>
    </submittedName>
</protein>
<dbReference type="Gene3D" id="2.130.10.10">
    <property type="entry name" value="YVTN repeat-like/Quinoprotein amine dehydrogenase"/>
    <property type="match status" value="1"/>
</dbReference>
<dbReference type="GO" id="GO:0000922">
    <property type="term" value="C:spindle pole"/>
    <property type="evidence" value="ECO:0007669"/>
    <property type="project" value="Ensembl"/>
</dbReference>
<dbReference type="InterPro" id="IPR001680">
    <property type="entry name" value="WD40_rpt"/>
</dbReference>
<accession>F6T4D2</accession>
<dbReference type="SUPFAM" id="SSF50978">
    <property type="entry name" value="WD40 repeat-like"/>
    <property type="match status" value="1"/>
</dbReference>
<dbReference type="InterPro" id="IPR042795">
    <property type="entry name" value="Wdr73"/>
</dbReference>
<proteinExistence type="predicted"/>
<organism evidence="2 3">
    <name type="scientific">Equus caballus</name>
    <name type="common">Horse</name>
    <dbReference type="NCBI Taxonomy" id="9796"/>
    <lineage>
        <taxon>Eukaryota</taxon>
        <taxon>Metazoa</taxon>
        <taxon>Chordata</taxon>
        <taxon>Craniata</taxon>
        <taxon>Vertebrata</taxon>
        <taxon>Euteleostomi</taxon>
        <taxon>Mammalia</taxon>
        <taxon>Eutheria</taxon>
        <taxon>Laurasiatheria</taxon>
        <taxon>Perissodactyla</taxon>
        <taxon>Equidae</taxon>
        <taxon>Equus</taxon>
    </lineage>
</organism>
<keyword evidence="3" id="KW-1185">Reference proteome</keyword>
<evidence type="ECO:0000313" key="4">
    <source>
        <dbReference type="VGNC" id="VGNC:25015"/>
    </source>
</evidence>
<reference evidence="2" key="2">
    <citation type="submission" date="2025-08" db="UniProtKB">
        <authorList>
            <consortium name="Ensembl"/>
        </authorList>
    </citation>
    <scope>IDENTIFICATION</scope>
    <source>
        <strain evidence="2">Thoroughbred</strain>
    </source>
</reference>
<sequence>MPGPVPGAGFSSRLCHLLAQAGLSCFLACKGSCLHYTAGLCLPHLISSSRQALRGVSGTHKGERRAGIQTPLSASSLRLPWLLPGEALTQPSEGTARLRLRPNTSPPRPWREATPPGKGRPRTLLARGPRGPREVPRRKWGGGSEEPEATVAMEPAEDWLVESLRLYQDFHAFDLSEATRVLEWIGDKGVFVAGYESRKKNEILHLTLPFRLSVKENQGLFPERDFKVRHGGFSDRPVFDLKHVPDTRLLVTSGLPGCYLQVWQVAEDSDVIQAVSTIAVHEKEGHLWPRVAIFSSVAPGILHGVRLSSLKVVDLESQKTMYTSGVSDSDELSSLQVLDAHTFAFCCTSGRLGLVDTRQKWAPSENLSPCPGSGGGRWCAEVGGRGRGPGPHIASLGSDGHLCLLDCRDLSHPESSVQCAVSTPSPAPELLRVTWAPGLDNCLAISGFDGTVQVYDVMSWDGMGGQAEPLFTHRGHVFLDGNGIDTAPLVTTHTWHPQKPRTLLSAASDASLHVWDWVDLRASC</sequence>
<dbReference type="GO" id="GO:0005829">
    <property type="term" value="C:cytosol"/>
    <property type="evidence" value="ECO:0007669"/>
    <property type="project" value="Ensembl"/>
</dbReference>
<dbReference type="GO" id="GO:0032154">
    <property type="term" value="C:cleavage furrow"/>
    <property type="evidence" value="ECO:0007669"/>
    <property type="project" value="Ensembl"/>
</dbReference>
<dbReference type="HOGENOM" id="CLU_070481_0_0_1"/>
<dbReference type="GO" id="GO:0030674">
    <property type="term" value="F:protein-macromolecule adaptor activity"/>
    <property type="evidence" value="ECO:0007669"/>
    <property type="project" value="Ensembl"/>
</dbReference>
<dbReference type="InParanoid" id="F6T4D2"/>